<evidence type="ECO:0000256" key="3">
    <source>
        <dbReference type="ARBA" id="ARBA00022989"/>
    </source>
</evidence>
<dbReference type="Proteomes" id="UP000288259">
    <property type="component" value="Unassembled WGS sequence"/>
</dbReference>
<dbReference type="AlphaFoldDB" id="A0A432YI33"/>
<name>A0A432YI33_9GAMM</name>
<dbReference type="PROSITE" id="PS52015">
    <property type="entry name" value="TONB_CTD"/>
    <property type="match status" value="1"/>
</dbReference>
<dbReference type="NCBIfam" id="TIGR01352">
    <property type="entry name" value="tonB_Cterm"/>
    <property type="match status" value="1"/>
</dbReference>
<dbReference type="GO" id="GO:0055085">
    <property type="term" value="P:transmembrane transport"/>
    <property type="evidence" value="ECO:0007669"/>
    <property type="project" value="InterPro"/>
</dbReference>
<dbReference type="SUPFAM" id="SSF74653">
    <property type="entry name" value="TolA/TonB C-terminal domain"/>
    <property type="match status" value="1"/>
</dbReference>
<organism evidence="6 7">
    <name type="scientific">Pseudidiomarina insulisalsae</name>
    <dbReference type="NCBI Taxonomy" id="575789"/>
    <lineage>
        <taxon>Bacteria</taxon>
        <taxon>Pseudomonadati</taxon>
        <taxon>Pseudomonadota</taxon>
        <taxon>Gammaproteobacteria</taxon>
        <taxon>Alteromonadales</taxon>
        <taxon>Idiomarinaceae</taxon>
        <taxon>Pseudidiomarina</taxon>
    </lineage>
</organism>
<evidence type="ECO:0000259" key="5">
    <source>
        <dbReference type="PROSITE" id="PS52015"/>
    </source>
</evidence>
<dbReference type="Pfam" id="PF03544">
    <property type="entry name" value="TonB_C"/>
    <property type="match status" value="1"/>
</dbReference>
<proteinExistence type="predicted"/>
<evidence type="ECO:0000256" key="2">
    <source>
        <dbReference type="ARBA" id="ARBA00022692"/>
    </source>
</evidence>
<evidence type="ECO:0000256" key="1">
    <source>
        <dbReference type="ARBA" id="ARBA00004167"/>
    </source>
</evidence>
<comment type="caution">
    <text evidence="6">The sequence shown here is derived from an EMBL/GenBank/DDBJ whole genome shotgun (WGS) entry which is preliminary data.</text>
</comment>
<dbReference type="Gene3D" id="3.30.1150.10">
    <property type="match status" value="1"/>
</dbReference>
<comment type="subcellular location">
    <subcellularLocation>
        <location evidence="1">Membrane</location>
        <topology evidence="1">Single-pass membrane protein</topology>
    </subcellularLocation>
</comment>
<dbReference type="GO" id="GO:0016020">
    <property type="term" value="C:membrane"/>
    <property type="evidence" value="ECO:0007669"/>
    <property type="project" value="UniProtKB-SubCell"/>
</dbReference>
<feature type="domain" description="TonB C-terminal" evidence="5">
    <location>
        <begin position="303"/>
        <end position="396"/>
    </location>
</feature>
<sequence length="396" mass="44084">MKAFGVCLVDTIKKQKTTWMDRMLQFPGKLRTLLIASAISSACLSQSTVALPFSQNQDAQAFEHAYGLFQEAQANADTPQSELKKLALQAFESGRAYFGDEHFNTATLAINYLLLLSPDERKGSAPHAVAVRAVEVYQNELPASDMQQLEPLLLALETMPEANATQIASYESALEEVFSAWPDEKAPIKLSLRVRVAEELLRLEQSRPTLWERLYQESSKLLGESHPLTFKTGFFSSLQSASPVDAVARLEQLTQADAKNQPEAKRLQLAANYRLATVYGAQKKRDKVKETLTRVEQLQTELSGESPSQLLTRVSPSYPRENLNTTEGGKVLLMFDVDAEGRTQNISIISATDRHFAKAARDALAQWVYIPAYQEGKPVVSKEQQVQLDFSLQRSG</sequence>
<protein>
    <recommendedName>
        <fullName evidence="5">TonB C-terminal domain-containing protein</fullName>
    </recommendedName>
</protein>
<keyword evidence="4" id="KW-0472">Membrane</keyword>
<reference evidence="7" key="1">
    <citation type="journal article" date="2018" name="Front. Microbiol.">
        <title>Genome-Based Analysis Reveals the Taxonomy and Diversity of the Family Idiomarinaceae.</title>
        <authorList>
            <person name="Liu Y."/>
            <person name="Lai Q."/>
            <person name="Shao Z."/>
        </authorList>
    </citation>
    <scope>NUCLEOTIDE SEQUENCE [LARGE SCALE GENOMIC DNA]</scope>
    <source>
        <strain evidence="7">CVS-6</strain>
    </source>
</reference>
<dbReference type="InterPro" id="IPR006260">
    <property type="entry name" value="TonB/TolA_C"/>
</dbReference>
<dbReference type="EMBL" id="PIPY01000006">
    <property type="protein sequence ID" value="RUO60616.1"/>
    <property type="molecule type" value="Genomic_DNA"/>
</dbReference>
<evidence type="ECO:0000256" key="4">
    <source>
        <dbReference type="ARBA" id="ARBA00023136"/>
    </source>
</evidence>
<evidence type="ECO:0000313" key="6">
    <source>
        <dbReference type="EMBL" id="RUO60616.1"/>
    </source>
</evidence>
<keyword evidence="3" id="KW-1133">Transmembrane helix</keyword>
<accession>A0A432YI33</accession>
<evidence type="ECO:0000313" key="7">
    <source>
        <dbReference type="Proteomes" id="UP000288259"/>
    </source>
</evidence>
<dbReference type="InterPro" id="IPR037682">
    <property type="entry name" value="TonB_C"/>
</dbReference>
<keyword evidence="2" id="KW-0812">Transmembrane</keyword>
<gene>
    <name evidence="6" type="ORF">CWI71_07075</name>
</gene>
<keyword evidence="7" id="KW-1185">Reference proteome</keyword>